<keyword evidence="9 14" id="KW-0472">Membrane</keyword>
<dbReference type="GO" id="GO:0007229">
    <property type="term" value="P:integrin-mediated signaling pathway"/>
    <property type="evidence" value="ECO:0007669"/>
    <property type="project" value="UniProtKB-KW"/>
</dbReference>
<dbReference type="Proteomes" id="UP000008672">
    <property type="component" value="Unassembled WGS sequence"/>
</dbReference>
<dbReference type="Pfam" id="PF00357">
    <property type="entry name" value="Integrin_alpha"/>
    <property type="match status" value="1"/>
</dbReference>
<dbReference type="Pfam" id="PF20806">
    <property type="entry name" value="Integrin_A_Ig_3"/>
    <property type="match status" value="1"/>
</dbReference>
<dbReference type="PRINTS" id="PR01185">
    <property type="entry name" value="INTEGRINA"/>
</dbReference>
<evidence type="ECO:0000256" key="7">
    <source>
        <dbReference type="ARBA" id="ARBA00022989"/>
    </source>
</evidence>
<dbReference type="GO" id="GO:0001525">
    <property type="term" value="P:angiogenesis"/>
    <property type="evidence" value="ECO:0007669"/>
    <property type="project" value="TreeGrafter"/>
</dbReference>
<dbReference type="GO" id="GO:0008305">
    <property type="term" value="C:integrin complex"/>
    <property type="evidence" value="ECO:0007669"/>
    <property type="project" value="InterPro"/>
</dbReference>
<sequence>FADLVVGAFGVDKAVLYRARPVINVNATLEVKPSIVNPDDKTCVLPGTGISVSCFSIKFCLSAYGKGKLSTEFNFYVELLLDKLKQKGAIKRALFLYDKQSVHAKNMTIRNGDRKLCEEVKAFLRDESEFRDKLTPVTVLMEYQLDLQTAADDTRLKPILNQITSANITKQAHILLDCGEDNICKPDLKLSVQSEQKQIYIGDDSPLTLIVNAQNKGEGAYEAELFVYIPPQADFIGVVRNNESLSRLSCAFKAENQTRMVVCDLGNPMKAEVNLQAGLRFSVHQLSDMDTVVKFDLQICSTNKYNSKSPVVSSQVGLAVLAAVEIRGASSPEQILLPVPNWQPKEEPKVEDDVGPLVQHNYELRNNGPSTFSKAMVEILWPYKYHNDTLLYIIKYDTEGPMNCTSDVEINPFNIKIEDNNDTVPRDDSRHRHEINRRDVNNLEEDLQTLGCGTAECLKISCQVGRLERGKSAILFIRSRLWAQTFMKNENQNHSYSLKSSASYSVIEMPYKNLTTELPSNSTVVSTSIIWVKSDVSQPVPIWVIILAVLAGLLLLGLLVFVMYKFGFFKRVRPPQEDGTEREQLQPQENGEGISDA</sequence>
<evidence type="ECO:0000256" key="9">
    <source>
        <dbReference type="ARBA" id="ARBA00023136"/>
    </source>
</evidence>
<keyword evidence="7 14" id="KW-1133">Transmembrane helix</keyword>
<keyword evidence="3 14" id="KW-0812">Transmembrane</keyword>
<dbReference type="GO" id="GO:0033627">
    <property type="term" value="P:cell adhesion mediated by integrin"/>
    <property type="evidence" value="ECO:0007669"/>
    <property type="project" value="TreeGrafter"/>
</dbReference>
<dbReference type="EMBL" id="AFYH01200990">
    <property type="status" value="NOT_ANNOTATED_CDS"/>
    <property type="molecule type" value="Genomic_DNA"/>
</dbReference>
<dbReference type="InterPro" id="IPR000413">
    <property type="entry name" value="Integrin_alpha"/>
</dbReference>
<evidence type="ECO:0000256" key="4">
    <source>
        <dbReference type="ARBA" id="ARBA00022723"/>
    </source>
</evidence>
<evidence type="ECO:0000256" key="3">
    <source>
        <dbReference type="ARBA" id="ARBA00022692"/>
    </source>
</evidence>
<evidence type="ECO:0000259" key="16">
    <source>
        <dbReference type="Pfam" id="PF20805"/>
    </source>
</evidence>
<proteinExistence type="inferred from homology"/>
<evidence type="ECO:0000256" key="5">
    <source>
        <dbReference type="ARBA" id="ARBA00022837"/>
    </source>
</evidence>
<dbReference type="InParanoid" id="H2ZSZ2"/>
<dbReference type="EMBL" id="AFYH01200991">
    <property type="status" value="NOT_ANNOTATED_CDS"/>
    <property type="molecule type" value="Genomic_DNA"/>
</dbReference>
<dbReference type="OMA" id="VKVNCAD"/>
<dbReference type="Pfam" id="PF20805">
    <property type="entry name" value="Integrin_A_Ig_2"/>
    <property type="match status" value="1"/>
</dbReference>
<keyword evidence="5" id="KW-0106">Calcium</keyword>
<feature type="domain" description="Integrin alpha third immunoglobulin-like" evidence="17">
    <location>
        <begin position="324"/>
        <end position="531"/>
    </location>
</feature>
<evidence type="ECO:0000313" key="19">
    <source>
        <dbReference type="Proteomes" id="UP000008672"/>
    </source>
</evidence>
<comment type="similarity">
    <text evidence="2">Belongs to the integrin alpha chain family.</text>
</comment>
<gene>
    <name evidence="18" type="primary">ITGAV</name>
</gene>
<feature type="domain" description="Integrin alpha second immunoglobulin-like" evidence="16">
    <location>
        <begin position="178"/>
        <end position="316"/>
    </location>
</feature>
<feature type="domain" description="Integrin alpha first immunoglubulin-like" evidence="15">
    <location>
        <begin position="19"/>
        <end position="177"/>
    </location>
</feature>
<dbReference type="PANTHER" id="PTHR23220">
    <property type="entry name" value="INTEGRIN ALPHA"/>
    <property type="match status" value="1"/>
</dbReference>
<dbReference type="HOGENOM" id="CLU_004111_4_2_1"/>
<dbReference type="InterPro" id="IPR013649">
    <property type="entry name" value="Integrin_alpha_Ig-like_1"/>
</dbReference>
<dbReference type="Gene3D" id="2.60.40.1530">
    <property type="entry name" value="ntegrin, alpha v. Chain A, domain 4"/>
    <property type="match status" value="1"/>
</dbReference>
<feature type="region of interest" description="Disordered" evidence="13">
    <location>
        <begin position="575"/>
        <end position="597"/>
    </location>
</feature>
<dbReference type="FunFam" id="1.20.5.930:FF:000001">
    <property type="entry name" value="Integrin subunit alpha V"/>
    <property type="match status" value="1"/>
</dbReference>
<evidence type="ECO:0000256" key="14">
    <source>
        <dbReference type="SAM" id="Phobius"/>
    </source>
</evidence>
<dbReference type="PANTHER" id="PTHR23220:SF4">
    <property type="entry name" value="INTEGRIN ALPHA-V"/>
    <property type="match status" value="1"/>
</dbReference>
<evidence type="ECO:0000256" key="2">
    <source>
        <dbReference type="ARBA" id="ARBA00008054"/>
    </source>
</evidence>
<dbReference type="Gene3D" id="2.60.40.1460">
    <property type="entry name" value="Integrin domains. Chain A, domain 2"/>
    <property type="match status" value="1"/>
</dbReference>
<dbReference type="Gene3D" id="2.60.40.1510">
    <property type="entry name" value="ntegrin, alpha v. Chain A, domain 3"/>
    <property type="match status" value="1"/>
</dbReference>
<keyword evidence="8" id="KW-0401">Integrin</keyword>
<keyword evidence="11" id="KW-0675">Receptor</keyword>
<reference evidence="18" key="2">
    <citation type="submission" date="2025-08" db="UniProtKB">
        <authorList>
            <consortium name="Ensembl"/>
        </authorList>
    </citation>
    <scope>IDENTIFICATION</scope>
</reference>
<keyword evidence="19" id="KW-1185">Reference proteome</keyword>
<accession>H2ZSZ2</accession>
<dbReference type="GO" id="GO:0005178">
    <property type="term" value="F:integrin binding"/>
    <property type="evidence" value="ECO:0007669"/>
    <property type="project" value="TreeGrafter"/>
</dbReference>
<keyword evidence="4" id="KW-0479">Metal-binding</keyword>
<dbReference type="eggNOG" id="KOG3637">
    <property type="taxonomic scope" value="Eukaryota"/>
</dbReference>
<keyword evidence="6" id="KW-0130">Cell adhesion</keyword>
<dbReference type="InterPro" id="IPR048285">
    <property type="entry name" value="Integrin_alpha_Ig-like_2"/>
</dbReference>
<dbReference type="FunFam" id="2.60.40.1510:FF:000001">
    <property type="entry name" value="Integrin alpha V"/>
    <property type="match status" value="1"/>
</dbReference>
<evidence type="ECO:0000256" key="12">
    <source>
        <dbReference type="ARBA" id="ARBA00023180"/>
    </source>
</evidence>
<dbReference type="STRING" id="7897.ENSLACP00000000513"/>
<dbReference type="InterPro" id="IPR018184">
    <property type="entry name" value="Integrin_alpha_C_CS"/>
</dbReference>
<evidence type="ECO:0000256" key="11">
    <source>
        <dbReference type="ARBA" id="ARBA00023170"/>
    </source>
</evidence>
<organism evidence="18 19">
    <name type="scientific">Latimeria chalumnae</name>
    <name type="common">Coelacanth</name>
    <dbReference type="NCBI Taxonomy" id="7897"/>
    <lineage>
        <taxon>Eukaryota</taxon>
        <taxon>Metazoa</taxon>
        <taxon>Chordata</taxon>
        <taxon>Craniata</taxon>
        <taxon>Vertebrata</taxon>
        <taxon>Euteleostomi</taxon>
        <taxon>Coelacanthiformes</taxon>
        <taxon>Coelacanthidae</taxon>
        <taxon>Latimeria</taxon>
    </lineage>
</organism>
<comment type="subcellular location">
    <subcellularLocation>
        <location evidence="1">Membrane</location>
        <topology evidence="1">Single-pass type I membrane protein</topology>
    </subcellularLocation>
</comment>
<dbReference type="InterPro" id="IPR048286">
    <property type="entry name" value="Integrin_alpha_Ig-like_3"/>
</dbReference>
<evidence type="ECO:0000256" key="8">
    <source>
        <dbReference type="ARBA" id="ARBA00023037"/>
    </source>
</evidence>
<evidence type="ECO:0000256" key="6">
    <source>
        <dbReference type="ARBA" id="ARBA00022889"/>
    </source>
</evidence>
<dbReference type="Pfam" id="PF08441">
    <property type="entry name" value="Integrin_A_Ig_1"/>
    <property type="match status" value="1"/>
</dbReference>
<dbReference type="EMBL" id="AFYH01200986">
    <property type="status" value="NOT_ANNOTATED_CDS"/>
    <property type="molecule type" value="Genomic_DNA"/>
</dbReference>
<dbReference type="GeneTree" id="ENSGT00940000158361"/>
<evidence type="ECO:0000256" key="13">
    <source>
        <dbReference type="SAM" id="MobiDB-lite"/>
    </source>
</evidence>
<dbReference type="EMBL" id="AFYH01200989">
    <property type="status" value="NOT_ANNOTATED_CDS"/>
    <property type="molecule type" value="Genomic_DNA"/>
</dbReference>
<evidence type="ECO:0000259" key="17">
    <source>
        <dbReference type="Pfam" id="PF20806"/>
    </source>
</evidence>
<dbReference type="GO" id="GO:0046872">
    <property type="term" value="F:metal ion binding"/>
    <property type="evidence" value="ECO:0007669"/>
    <property type="project" value="UniProtKB-KW"/>
</dbReference>
<dbReference type="Gene3D" id="1.20.5.930">
    <property type="entry name" value="Bicelle-embedded integrin alpha(iib) transmembrane segment"/>
    <property type="match status" value="1"/>
</dbReference>
<dbReference type="GO" id="GO:0007160">
    <property type="term" value="P:cell-matrix adhesion"/>
    <property type="evidence" value="ECO:0007669"/>
    <property type="project" value="TreeGrafter"/>
</dbReference>
<evidence type="ECO:0000313" key="18">
    <source>
        <dbReference type="Ensembl" id="ENSLACP00000000513.1"/>
    </source>
</evidence>
<dbReference type="GO" id="GO:0098609">
    <property type="term" value="P:cell-cell adhesion"/>
    <property type="evidence" value="ECO:0007669"/>
    <property type="project" value="TreeGrafter"/>
</dbReference>
<dbReference type="EMBL" id="AFYH01200992">
    <property type="status" value="NOT_ANNOTATED_CDS"/>
    <property type="molecule type" value="Genomic_DNA"/>
</dbReference>
<dbReference type="PROSITE" id="PS00242">
    <property type="entry name" value="INTEGRIN_ALPHA"/>
    <property type="match status" value="1"/>
</dbReference>
<dbReference type="FunFam" id="2.60.40.1460:FF:000001">
    <property type="entry name" value="Integrin, alpha V"/>
    <property type="match status" value="1"/>
</dbReference>
<dbReference type="Bgee" id="ENSLACG00000000455">
    <property type="expression patterns" value="Expressed in pelvic fin and 6 other cell types or tissues"/>
</dbReference>
<protein>
    <submittedName>
        <fullName evidence="18">Integrin subunit alpha V</fullName>
    </submittedName>
</protein>
<name>H2ZSZ2_LATCH</name>
<dbReference type="Ensembl" id="ENSLACT00000000515.1">
    <property type="protein sequence ID" value="ENSLACP00000000513.1"/>
    <property type="gene ID" value="ENSLACG00000000455.1"/>
</dbReference>
<dbReference type="AlphaFoldDB" id="H2ZSZ2"/>
<dbReference type="GO" id="GO:0009897">
    <property type="term" value="C:external side of plasma membrane"/>
    <property type="evidence" value="ECO:0007669"/>
    <property type="project" value="TreeGrafter"/>
</dbReference>
<reference evidence="18" key="3">
    <citation type="submission" date="2025-09" db="UniProtKB">
        <authorList>
            <consortium name="Ensembl"/>
        </authorList>
    </citation>
    <scope>IDENTIFICATION</scope>
</reference>
<dbReference type="InterPro" id="IPR032695">
    <property type="entry name" value="Integrin_dom_sf"/>
</dbReference>
<dbReference type="EMBL" id="AFYH01200987">
    <property type="status" value="NOT_ANNOTATED_CDS"/>
    <property type="molecule type" value="Genomic_DNA"/>
</dbReference>
<feature type="compositionally biased region" description="Basic and acidic residues" evidence="13">
    <location>
        <begin position="575"/>
        <end position="584"/>
    </location>
</feature>
<keyword evidence="10" id="KW-1015">Disulfide bond</keyword>
<reference evidence="19" key="1">
    <citation type="submission" date="2011-08" db="EMBL/GenBank/DDBJ databases">
        <title>The draft genome of Latimeria chalumnae.</title>
        <authorList>
            <person name="Di Palma F."/>
            <person name="Alfoldi J."/>
            <person name="Johnson J."/>
            <person name="Berlin A."/>
            <person name="Gnerre S."/>
            <person name="Jaffe D."/>
            <person name="MacCallum I."/>
            <person name="Young S."/>
            <person name="Walker B.J."/>
            <person name="Lander E."/>
            <person name="Lindblad-Toh K."/>
        </authorList>
    </citation>
    <scope>NUCLEOTIDE SEQUENCE [LARGE SCALE GENOMIC DNA]</scope>
    <source>
        <strain evidence="19">Wild caught</strain>
    </source>
</reference>
<dbReference type="EMBL" id="AFYH01200988">
    <property type="status" value="NOT_ANNOTATED_CDS"/>
    <property type="molecule type" value="Genomic_DNA"/>
</dbReference>
<evidence type="ECO:0000256" key="1">
    <source>
        <dbReference type="ARBA" id="ARBA00004479"/>
    </source>
</evidence>
<evidence type="ECO:0000256" key="10">
    <source>
        <dbReference type="ARBA" id="ARBA00023157"/>
    </source>
</evidence>
<feature type="transmembrane region" description="Helical" evidence="14">
    <location>
        <begin position="542"/>
        <end position="564"/>
    </location>
</feature>
<keyword evidence="12" id="KW-0325">Glycoprotein</keyword>
<evidence type="ECO:0000259" key="15">
    <source>
        <dbReference type="Pfam" id="PF08441"/>
    </source>
</evidence>
<dbReference type="SUPFAM" id="SSF69179">
    <property type="entry name" value="Integrin domains"/>
    <property type="match status" value="3"/>
</dbReference>